<dbReference type="GO" id="GO:0005737">
    <property type="term" value="C:cytoplasm"/>
    <property type="evidence" value="ECO:0007669"/>
    <property type="project" value="TreeGrafter"/>
</dbReference>
<evidence type="ECO:0000259" key="6">
    <source>
        <dbReference type="Pfam" id="PF03810"/>
    </source>
</evidence>
<organism evidence="8 9">
    <name type="scientific">Tribonema minus</name>
    <dbReference type="NCBI Taxonomy" id="303371"/>
    <lineage>
        <taxon>Eukaryota</taxon>
        <taxon>Sar</taxon>
        <taxon>Stramenopiles</taxon>
        <taxon>Ochrophyta</taxon>
        <taxon>PX clade</taxon>
        <taxon>Xanthophyceae</taxon>
        <taxon>Tribonematales</taxon>
        <taxon>Tribonemataceae</taxon>
        <taxon>Tribonema</taxon>
    </lineage>
</organism>
<dbReference type="SUPFAM" id="SSF48371">
    <property type="entry name" value="ARM repeat"/>
    <property type="match status" value="1"/>
</dbReference>
<gene>
    <name evidence="8" type="ORF">JKP88DRAFT_178636</name>
</gene>
<dbReference type="GO" id="GO:0031267">
    <property type="term" value="F:small GTPase binding"/>
    <property type="evidence" value="ECO:0007669"/>
    <property type="project" value="InterPro"/>
</dbReference>
<dbReference type="Proteomes" id="UP000664859">
    <property type="component" value="Unassembled WGS sequence"/>
</dbReference>
<keyword evidence="3" id="KW-0813">Transport</keyword>
<keyword evidence="5" id="KW-0539">Nucleus</keyword>
<dbReference type="OrthoDB" id="435593at2759"/>
<dbReference type="Pfam" id="PF08389">
    <property type="entry name" value="Xpo1"/>
    <property type="match status" value="1"/>
</dbReference>
<dbReference type="InterPro" id="IPR011989">
    <property type="entry name" value="ARM-like"/>
</dbReference>
<dbReference type="InterPro" id="IPR058537">
    <property type="entry name" value="TPR_TNPO3_IPO13_4th"/>
</dbReference>
<comment type="similarity">
    <text evidence="2">Belongs to the importin beta family.</text>
</comment>
<sequence length="962" mass="104408">MDVQIREVKKALDLVYNGSGADHRKADKWLQQFQQTAEAWQVADSLLMMPDAELQVTFFGAMTIHSKIRFDFHELPSATLPSLKSSLTAHLTRWATAKDLRPAVVTRLCLALAALAVQTNWTGAVQELSSAIMQSAPRDQQGRAARVVLELMKVLPEECCNKNVAVADDLREAFRQHLDASAPLLLGFLSEVAAGPLGQDVMVQETIFQCLQSWVRYTSIPPADLAAHPLFPAAFDALRTPDLFEAAADLLVQVLRTYCHPEDSMPIVKIMVPRAMALDAAYAASVAEEDEDTARGLCRLFTEMGESYLEMLLWGEELGQLSLVRMLLACTAHPTPEIAAIPLQFWFPFCEALGELQPQELRAHKLAVFGPTLDELVMVLVRLMRFPEDLDQRTEDQVSDIKQHRYDVADVLRDCCQVLGAVHCLGRAVAALEGELAALRAAPGGAEAWHMAEACLFAARSVAQGVPSHDEDAVPRLLAALPRLPPSSPHLRYTANLVVGRYSRWLKHHPDTLGPMFNYLMGGFQTRDCAAAAATAIKQVCHNCAALMGEPALALYDHLQAAKANIQVSESFHDEIEILEGLCHVASALPLQTALPALHRMAAPIAAGLSAPPSLRGALQDLDRLCVLLEHAAPALGAHDAHPAVALLSGVWAALDALPSRWPESAALAEKLCRCHKHAVRAAGAARAEPLLAPLAARVARAFAAPPHHSPYLYCASVCVGVFGGDARLAPALGGVLVEMSGAVFAMMAGGLPQVRANTLANPDVVEEYYYLLARFVQHCPRPLLEALLLPDAMRLAQLGLQLQHREAHSGVMHFLGEFVDLGTKGRDAEQYRPAVAAVMGAHGEPIIRVLLERIISRDAPAYAADERGVGGKSVVTLLWRLRRLNVQWLRQWLEGAVATAPPAAAPQVCSLLRARIEIHASLPVTWYSAAAVCQSLLVGAMQAVLHTLLPLPDSLHELHTL</sequence>
<feature type="domain" description="Exportin-1/Importin-beta-like" evidence="7">
    <location>
        <begin position="102"/>
        <end position="251"/>
    </location>
</feature>
<accession>A0A835Z666</accession>
<dbReference type="GO" id="GO:0006606">
    <property type="term" value="P:protein import into nucleus"/>
    <property type="evidence" value="ECO:0007669"/>
    <property type="project" value="TreeGrafter"/>
</dbReference>
<dbReference type="InterPro" id="IPR057941">
    <property type="entry name" value="TPR_TNPO3_IPO13_2nd"/>
</dbReference>
<dbReference type="Pfam" id="PF03810">
    <property type="entry name" value="IBN_N"/>
    <property type="match status" value="1"/>
</dbReference>
<keyword evidence="9" id="KW-1185">Reference proteome</keyword>
<dbReference type="InterPro" id="IPR013598">
    <property type="entry name" value="Exportin-1/Importin-b-like"/>
</dbReference>
<dbReference type="Pfam" id="PF24138">
    <property type="entry name" value="TPR_TNPO3_IPO13_2nd"/>
    <property type="match status" value="1"/>
</dbReference>
<dbReference type="InterPro" id="IPR016024">
    <property type="entry name" value="ARM-type_fold"/>
</dbReference>
<protein>
    <submittedName>
        <fullName evidence="8">Armadillo-type protein</fullName>
    </submittedName>
</protein>
<dbReference type="EMBL" id="JAFCMP010000083">
    <property type="protein sequence ID" value="KAG5187740.1"/>
    <property type="molecule type" value="Genomic_DNA"/>
</dbReference>
<dbReference type="InterPro" id="IPR057942">
    <property type="entry name" value="TPR_TNPO3_IPO13_3rd"/>
</dbReference>
<evidence type="ECO:0000256" key="1">
    <source>
        <dbReference type="ARBA" id="ARBA00004123"/>
    </source>
</evidence>
<dbReference type="AlphaFoldDB" id="A0A835Z666"/>
<proteinExistence type="inferred from homology"/>
<dbReference type="InterPro" id="IPR051345">
    <property type="entry name" value="Importin_beta-like_NTR"/>
</dbReference>
<evidence type="ECO:0000313" key="9">
    <source>
        <dbReference type="Proteomes" id="UP000664859"/>
    </source>
</evidence>
<evidence type="ECO:0000256" key="5">
    <source>
        <dbReference type="ARBA" id="ARBA00023242"/>
    </source>
</evidence>
<keyword evidence="4" id="KW-0653">Protein transport</keyword>
<comment type="subcellular location">
    <subcellularLocation>
        <location evidence="1">Nucleus</location>
    </subcellularLocation>
</comment>
<name>A0A835Z666_9STRA</name>
<feature type="domain" description="Importin N-terminal" evidence="6">
    <location>
        <begin position="26"/>
        <end position="91"/>
    </location>
</feature>
<dbReference type="InterPro" id="IPR001494">
    <property type="entry name" value="Importin-beta_N"/>
</dbReference>
<dbReference type="PANTHER" id="PTHR12363:SF33">
    <property type="entry name" value="IMPORTIN-13"/>
    <property type="match status" value="1"/>
</dbReference>
<dbReference type="Pfam" id="PF24139">
    <property type="entry name" value="TPR_TNPO3_IPO13_4th"/>
    <property type="match status" value="1"/>
</dbReference>
<dbReference type="Pfam" id="PF24140">
    <property type="entry name" value="TPR_TNPO3_IPO13_3rd"/>
    <property type="match status" value="1"/>
</dbReference>
<evidence type="ECO:0000256" key="2">
    <source>
        <dbReference type="ARBA" id="ARBA00007991"/>
    </source>
</evidence>
<evidence type="ECO:0000313" key="8">
    <source>
        <dbReference type="EMBL" id="KAG5187740.1"/>
    </source>
</evidence>
<dbReference type="Gene3D" id="1.25.10.10">
    <property type="entry name" value="Leucine-rich Repeat Variant"/>
    <property type="match status" value="1"/>
</dbReference>
<reference evidence="8" key="1">
    <citation type="submission" date="2021-02" db="EMBL/GenBank/DDBJ databases">
        <title>First Annotated Genome of the Yellow-green Alga Tribonema minus.</title>
        <authorList>
            <person name="Mahan K.M."/>
        </authorList>
    </citation>
    <scope>NUCLEOTIDE SEQUENCE</scope>
    <source>
        <strain evidence="8">UTEX B ZZ1240</strain>
    </source>
</reference>
<dbReference type="GO" id="GO:0005634">
    <property type="term" value="C:nucleus"/>
    <property type="evidence" value="ECO:0007669"/>
    <property type="project" value="UniProtKB-SubCell"/>
</dbReference>
<evidence type="ECO:0000259" key="7">
    <source>
        <dbReference type="Pfam" id="PF08389"/>
    </source>
</evidence>
<evidence type="ECO:0000256" key="4">
    <source>
        <dbReference type="ARBA" id="ARBA00022927"/>
    </source>
</evidence>
<comment type="caution">
    <text evidence="8">The sequence shown here is derived from an EMBL/GenBank/DDBJ whole genome shotgun (WGS) entry which is preliminary data.</text>
</comment>
<evidence type="ECO:0000256" key="3">
    <source>
        <dbReference type="ARBA" id="ARBA00022448"/>
    </source>
</evidence>
<dbReference type="PANTHER" id="PTHR12363">
    <property type="entry name" value="TRANSPORTIN 3 AND IMPORTIN 13"/>
    <property type="match status" value="1"/>
</dbReference>